<sequence>MGLTYKSTGQNILSEIYTVEKKVGQYVIGLAGNPNTGKSTVFNSLTGLHQHTGNWPGKTVTNARGKFKYKTQEFILVDLPGTYSLFASSVEEFIARDYICFGNPDTVIVVTDATCLERNLNLVYQVMEITNNVILCINLIDEAKKKNITIDAKGIEKELGIPVVLTAARSGIGIEELKETVYKVASQHIKPKPNRVIYQDYIEEMVNAIHPQVQDKVNNINTRWLSLRLIDGNESILNSVLNQIDSKDSQELIESSNKVRIDRDKNKIRHDIMQQIYKKAEYIRDKYIIHNKNKHDRDRIIDNYITSKIFGIPIMLLILALLFWLTLTGANYPSQLLADLLFSFEDILTKWFNHLNAPAWLHGIFILGLYRTLAWVVSVMLPPMAIFFPLFTLLEDLGYLPRVAFNLDHLFKKACAHGKQCLTMCMGIGCNAAGIVGCRIIDSPRERLIAILTNNFVPCNGRFPTLLAISSVFLVANSKSKFASFAPALAVTAMVIIGVIITLLVSYVLSKTLLKGIPSSFTLELPPYRKPQVGRVLYTSFIDRTIFVLGRAVLVAAPAGAITWILGNIYIGNLSILDHTAAFLQPVANLIGLDGYILMAFILGLPANEIVLPVLLMAYLSKGALIDFESIESLKQILLNHGWTYLTALNVMLFSLLHWPCATTLITIKKETGSLKWTVLAAVIPTGIAFIVCFITTTIVRIL</sequence>
<protein>
    <recommendedName>
        <fullName evidence="10 11">Ferrous iron transport protein B</fullName>
    </recommendedName>
</protein>
<keyword evidence="6" id="KW-0547">Nucleotide-binding</keyword>
<dbReference type="InterPro" id="IPR041069">
    <property type="entry name" value="FeoB_Cyto"/>
</dbReference>
<feature type="transmembrane region" description="Helical" evidence="11">
    <location>
        <begin position="375"/>
        <end position="394"/>
    </location>
</feature>
<keyword evidence="11" id="KW-0410">Iron transport</keyword>
<keyword evidence="8 11" id="KW-0342">GTP-binding</keyword>
<keyword evidence="7 11" id="KW-1133">Transmembrane helix</keyword>
<dbReference type="InterPro" id="IPR011642">
    <property type="entry name" value="Gate_dom"/>
</dbReference>
<feature type="transmembrane region" description="Helical" evidence="11">
    <location>
        <begin position="485"/>
        <end position="509"/>
    </location>
</feature>
<keyword evidence="9 11" id="KW-0472">Membrane</keyword>
<keyword evidence="11" id="KW-0408">Iron</keyword>
<keyword evidence="5 11" id="KW-0812">Transmembrane</keyword>
<evidence type="ECO:0000256" key="9">
    <source>
        <dbReference type="ARBA" id="ARBA00023136"/>
    </source>
</evidence>
<name>A0ABT4CUE7_9CLOT</name>
<comment type="function">
    <text evidence="1 11">Probable transporter of a GTP-driven Fe(2+) uptake system.</text>
</comment>
<evidence type="ECO:0000256" key="11">
    <source>
        <dbReference type="RuleBase" id="RU362098"/>
    </source>
</evidence>
<feature type="transmembrane region" description="Helical" evidence="11">
    <location>
        <begin position="309"/>
        <end position="331"/>
    </location>
</feature>
<evidence type="ECO:0000256" key="7">
    <source>
        <dbReference type="ARBA" id="ARBA00022989"/>
    </source>
</evidence>
<accession>A0ABT4CUE7</accession>
<feature type="transmembrane region" description="Helical" evidence="11">
    <location>
        <begin position="642"/>
        <end position="659"/>
    </location>
</feature>
<keyword evidence="3 11" id="KW-0813">Transport</keyword>
<gene>
    <name evidence="13" type="primary">feoB</name>
    <name evidence="13" type="ORF">OXH55_18905</name>
</gene>
<dbReference type="EMBL" id="JAPQES010000008">
    <property type="protein sequence ID" value="MCY6372681.1"/>
    <property type="molecule type" value="Genomic_DNA"/>
</dbReference>
<dbReference type="Pfam" id="PF07664">
    <property type="entry name" value="FeoB_C"/>
    <property type="match status" value="1"/>
</dbReference>
<dbReference type="InterPro" id="IPR003373">
    <property type="entry name" value="Fe2_transport_prot-B"/>
</dbReference>
<organism evidence="13 14">
    <name type="scientific">Clostridium ganghwense</name>
    <dbReference type="NCBI Taxonomy" id="312089"/>
    <lineage>
        <taxon>Bacteria</taxon>
        <taxon>Bacillati</taxon>
        <taxon>Bacillota</taxon>
        <taxon>Clostridia</taxon>
        <taxon>Eubacteriales</taxon>
        <taxon>Clostridiaceae</taxon>
        <taxon>Clostridium</taxon>
    </lineage>
</organism>
<dbReference type="InterPro" id="IPR011640">
    <property type="entry name" value="Fe2_transport_prot_B_C"/>
</dbReference>
<dbReference type="InterPro" id="IPR027417">
    <property type="entry name" value="P-loop_NTPase"/>
</dbReference>
<keyword evidence="11" id="KW-0406">Ion transport</keyword>
<evidence type="ECO:0000256" key="5">
    <source>
        <dbReference type="ARBA" id="ARBA00022692"/>
    </source>
</evidence>
<dbReference type="CDD" id="cd01879">
    <property type="entry name" value="FeoB"/>
    <property type="match status" value="1"/>
</dbReference>
<keyword evidence="14" id="KW-1185">Reference proteome</keyword>
<dbReference type="Pfam" id="PF17910">
    <property type="entry name" value="FeoB_Cyto"/>
    <property type="match status" value="1"/>
</dbReference>
<dbReference type="InterPro" id="IPR050860">
    <property type="entry name" value="FeoB_GTPase"/>
</dbReference>
<evidence type="ECO:0000256" key="6">
    <source>
        <dbReference type="ARBA" id="ARBA00022741"/>
    </source>
</evidence>
<dbReference type="PANTHER" id="PTHR43185:SF2">
    <property type="entry name" value="FERROUS IRON TRANSPORT PROTEIN B"/>
    <property type="match status" value="1"/>
</dbReference>
<feature type="transmembrane region" description="Helical" evidence="11">
    <location>
        <begin position="596"/>
        <end position="621"/>
    </location>
</feature>
<dbReference type="Proteomes" id="UP001079657">
    <property type="component" value="Unassembled WGS sequence"/>
</dbReference>
<evidence type="ECO:0000259" key="12">
    <source>
        <dbReference type="PROSITE" id="PS51711"/>
    </source>
</evidence>
<evidence type="ECO:0000313" key="14">
    <source>
        <dbReference type="Proteomes" id="UP001079657"/>
    </source>
</evidence>
<dbReference type="Pfam" id="PF07670">
    <property type="entry name" value="Gate"/>
    <property type="match status" value="2"/>
</dbReference>
<dbReference type="PANTHER" id="PTHR43185">
    <property type="entry name" value="FERROUS IRON TRANSPORT PROTEIN B"/>
    <property type="match status" value="1"/>
</dbReference>
<feature type="transmembrane region" description="Helical" evidence="11">
    <location>
        <begin position="679"/>
        <end position="700"/>
    </location>
</feature>
<comment type="caution">
    <text evidence="13">The sequence shown here is derived from an EMBL/GenBank/DDBJ whole genome shotgun (WGS) entry which is preliminary data.</text>
</comment>
<dbReference type="PROSITE" id="PS51711">
    <property type="entry name" value="G_FEOB"/>
    <property type="match status" value="1"/>
</dbReference>
<comment type="similarity">
    <text evidence="11">Belongs to the TRAFAC class TrmE-Era-EngA-EngB-Septin-like GTPase superfamily. FeoB GTPase (TC 9.A.8) family.</text>
</comment>
<evidence type="ECO:0000256" key="10">
    <source>
        <dbReference type="NCBIfam" id="TIGR00437"/>
    </source>
</evidence>
<dbReference type="SUPFAM" id="SSF52540">
    <property type="entry name" value="P-loop containing nucleoside triphosphate hydrolases"/>
    <property type="match status" value="1"/>
</dbReference>
<dbReference type="Gene3D" id="3.40.50.300">
    <property type="entry name" value="P-loop containing nucleotide triphosphate hydrolases"/>
    <property type="match status" value="1"/>
</dbReference>
<feature type="transmembrane region" description="Helical" evidence="11">
    <location>
        <begin position="552"/>
        <end position="576"/>
    </location>
</feature>
<evidence type="ECO:0000256" key="8">
    <source>
        <dbReference type="ARBA" id="ARBA00023134"/>
    </source>
</evidence>
<comment type="subcellular location">
    <subcellularLocation>
        <location evidence="2 11">Cell membrane</location>
        <topology evidence="2 11">Multi-pass membrane protein</topology>
    </subcellularLocation>
</comment>
<dbReference type="InterPro" id="IPR030389">
    <property type="entry name" value="G_FEOB_dom"/>
</dbReference>
<evidence type="ECO:0000256" key="2">
    <source>
        <dbReference type="ARBA" id="ARBA00004651"/>
    </source>
</evidence>
<reference evidence="13" key="1">
    <citation type="submission" date="2022-12" db="EMBL/GenBank/DDBJ databases">
        <authorList>
            <person name="Wang J."/>
        </authorList>
    </citation>
    <scope>NUCLEOTIDE SEQUENCE</scope>
    <source>
        <strain evidence="13">HY-42-06</strain>
    </source>
</reference>
<comment type="caution">
    <text evidence="11">Lacks conserved residue(s) required for the propagation of feature annotation.</text>
</comment>
<evidence type="ECO:0000313" key="13">
    <source>
        <dbReference type="EMBL" id="MCY6372681.1"/>
    </source>
</evidence>
<evidence type="ECO:0000256" key="4">
    <source>
        <dbReference type="ARBA" id="ARBA00022475"/>
    </source>
</evidence>
<evidence type="ECO:0000256" key="3">
    <source>
        <dbReference type="ARBA" id="ARBA00022448"/>
    </source>
</evidence>
<keyword evidence="4" id="KW-1003">Cell membrane</keyword>
<evidence type="ECO:0000256" key="1">
    <source>
        <dbReference type="ARBA" id="ARBA00003926"/>
    </source>
</evidence>
<dbReference type="Pfam" id="PF02421">
    <property type="entry name" value="FeoB_N"/>
    <property type="match status" value="1"/>
</dbReference>
<proteinExistence type="inferred from homology"/>
<dbReference type="RefSeq" id="WP_268051726.1">
    <property type="nucleotide sequence ID" value="NZ_JAPQES010000008.1"/>
</dbReference>
<dbReference type="NCBIfam" id="TIGR00437">
    <property type="entry name" value="feoB"/>
    <property type="match status" value="1"/>
</dbReference>
<feature type="domain" description="FeoB-type G" evidence="12">
    <location>
        <begin position="25"/>
        <end position="187"/>
    </location>
</feature>